<organism evidence="1 2">
    <name type="scientific">Crossiella cryophila</name>
    <dbReference type="NCBI Taxonomy" id="43355"/>
    <lineage>
        <taxon>Bacteria</taxon>
        <taxon>Bacillati</taxon>
        <taxon>Actinomycetota</taxon>
        <taxon>Actinomycetes</taxon>
        <taxon>Pseudonocardiales</taxon>
        <taxon>Pseudonocardiaceae</taxon>
        <taxon>Crossiella</taxon>
    </lineage>
</organism>
<name>A0A7W7CLH4_9PSEU</name>
<dbReference type="RefSeq" id="WP_185008989.1">
    <property type="nucleotide sequence ID" value="NZ_BAAAUI010000088.1"/>
</dbReference>
<dbReference type="GO" id="GO:0003677">
    <property type="term" value="F:DNA binding"/>
    <property type="evidence" value="ECO:0007669"/>
    <property type="project" value="UniProtKB-KW"/>
</dbReference>
<sequence length="117" mass="12893">MTDQGIQQLADSVRRLRAGMRDITGTADSPDGLISATVGARGELLELELNPRVYRQPDSELLAADIVETIQRAVAAAQREVFELVKEFLPTDADPATTDLDFDPFLHSVSDQPRTWV</sequence>
<comment type="caution">
    <text evidence="1">The sequence shown here is derived from an EMBL/GenBank/DDBJ whole genome shotgun (WGS) entry which is preliminary data.</text>
</comment>
<accession>A0A7W7CLH4</accession>
<gene>
    <name evidence="1" type="ORF">HNR67_008124</name>
</gene>
<evidence type="ECO:0000313" key="2">
    <source>
        <dbReference type="Proteomes" id="UP000533598"/>
    </source>
</evidence>
<dbReference type="Pfam" id="PF02575">
    <property type="entry name" value="YbaB_DNA_bd"/>
    <property type="match status" value="1"/>
</dbReference>
<dbReference type="Gene3D" id="3.30.1310.10">
    <property type="entry name" value="Nucleoid-associated protein YbaB-like domain"/>
    <property type="match status" value="1"/>
</dbReference>
<dbReference type="AlphaFoldDB" id="A0A7W7CLH4"/>
<keyword evidence="2" id="KW-1185">Reference proteome</keyword>
<dbReference type="InterPro" id="IPR004401">
    <property type="entry name" value="YbaB/EbfC"/>
</dbReference>
<keyword evidence="1" id="KW-0238">DNA-binding</keyword>
<protein>
    <submittedName>
        <fullName evidence="1">DNA-binding protein YbaB</fullName>
    </submittedName>
</protein>
<reference evidence="1 2" key="1">
    <citation type="submission" date="2020-08" db="EMBL/GenBank/DDBJ databases">
        <title>Sequencing the genomes of 1000 actinobacteria strains.</title>
        <authorList>
            <person name="Klenk H.-P."/>
        </authorList>
    </citation>
    <scope>NUCLEOTIDE SEQUENCE [LARGE SCALE GENOMIC DNA]</scope>
    <source>
        <strain evidence="1 2">DSM 44230</strain>
    </source>
</reference>
<dbReference type="EMBL" id="JACHMH010000001">
    <property type="protein sequence ID" value="MBB4682006.1"/>
    <property type="molecule type" value="Genomic_DNA"/>
</dbReference>
<proteinExistence type="predicted"/>
<evidence type="ECO:0000313" key="1">
    <source>
        <dbReference type="EMBL" id="MBB4682006.1"/>
    </source>
</evidence>
<dbReference type="Proteomes" id="UP000533598">
    <property type="component" value="Unassembled WGS sequence"/>
</dbReference>
<dbReference type="InterPro" id="IPR036894">
    <property type="entry name" value="YbaB-like_sf"/>
</dbReference>
<dbReference type="SUPFAM" id="SSF82607">
    <property type="entry name" value="YbaB-like"/>
    <property type="match status" value="1"/>
</dbReference>